<dbReference type="GO" id="GO:0042834">
    <property type="term" value="F:peptidoglycan binding"/>
    <property type="evidence" value="ECO:0007669"/>
    <property type="project" value="InterPro"/>
</dbReference>
<dbReference type="CDD" id="cd22268">
    <property type="entry name" value="DPBB_RlpA-like"/>
    <property type="match status" value="1"/>
</dbReference>
<dbReference type="Pfam" id="PF05036">
    <property type="entry name" value="SPOR"/>
    <property type="match status" value="1"/>
</dbReference>
<comment type="function">
    <text evidence="4">Lytic transglycosylase with a strong preference for naked glycan strands that lack stem peptides.</text>
</comment>
<evidence type="ECO:0000256" key="2">
    <source>
        <dbReference type="ARBA" id="ARBA00023239"/>
    </source>
</evidence>
<dbReference type="Proteomes" id="UP000249046">
    <property type="component" value="Unassembled WGS sequence"/>
</dbReference>
<dbReference type="InterPro" id="IPR012997">
    <property type="entry name" value="RplA"/>
</dbReference>
<keyword evidence="8" id="KW-0449">Lipoprotein</keyword>
<comment type="similarity">
    <text evidence="4 5">Belongs to the RlpA family.</text>
</comment>
<dbReference type="GO" id="GO:0009279">
    <property type="term" value="C:cell outer membrane"/>
    <property type="evidence" value="ECO:0007669"/>
    <property type="project" value="TreeGrafter"/>
</dbReference>
<evidence type="ECO:0000256" key="1">
    <source>
        <dbReference type="ARBA" id="ARBA00022729"/>
    </source>
</evidence>
<evidence type="ECO:0000256" key="4">
    <source>
        <dbReference type="HAMAP-Rule" id="MF_02071"/>
    </source>
</evidence>
<keyword evidence="2 4" id="KW-0456">Lyase</keyword>
<accession>A0A2W5MYK0</accession>
<feature type="domain" description="SPOR" evidence="7">
    <location>
        <begin position="213"/>
        <end position="293"/>
    </location>
</feature>
<evidence type="ECO:0000313" key="8">
    <source>
        <dbReference type="EMBL" id="PZQ18810.1"/>
    </source>
</evidence>
<organism evidence="8 9">
    <name type="scientific">Rhodanobacter denitrificans</name>
    <dbReference type="NCBI Taxonomy" id="666685"/>
    <lineage>
        <taxon>Bacteria</taxon>
        <taxon>Pseudomonadati</taxon>
        <taxon>Pseudomonadota</taxon>
        <taxon>Gammaproteobacteria</taxon>
        <taxon>Lysobacterales</taxon>
        <taxon>Rhodanobacteraceae</taxon>
        <taxon>Rhodanobacter</taxon>
    </lineage>
</organism>
<proteinExistence type="inferred from homology"/>
<evidence type="ECO:0000259" key="7">
    <source>
        <dbReference type="PROSITE" id="PS51724"/>
    </source>
</evidence>
<evidence type="ECO:0000313" key="9">
    <source>
        <dbReference type="Proteomes" id="UP000249046"/>
    </source>
</evidence>
<evidence type="ECO:0000256" key="6">
    <source>
        <dbReference type="SAM" id="MobiDB-lite"/>
    </source>
</evidence>
<evidence type="ECO:0000256" key="5">
    <source>
        <dbReference type="RuleBase" id="RU003495"/>
    </source>
</evidence>
<dbReference type="InterPro" id="IPR009009">
    <property type="entry name" value="RlpA-like_DPBB"/>
</dbReference>
<protein>
    <recommendedName>
        <fullName evidence="4">Endolytic peptidoglycan transglycosylase RlpA</fullName>
        <ecNumber evidence="4">4.2.2.-</ecNumber>
    </recommendedName>
</protein>
<sequence>MAVAVLIATATGCAGKKRPDRPAAAPPAAGHTGDSRGRTPETSRPQASRYRHDRDGEPTLPVPDIAALPEPVPRAEPRSRYGNKSPYTVLGRTYTVLPSAKGYKERGISSWYGQKFHGYMTSSFEPYDMYQFTAAHKSLPLPSYARVTNLENGKSVVVRVNDRGPFHENRVIDLSYAAAVRIGIWPKGTGLVEVQAIDPEHPKDLPAPSRAQPDAAGRMFLQVGAYAERANAERVLRQIEQAGIGPVRIERIVAADGRPVHRVRIGPVADVGEADALTPRIRSLGLGSPRVAIDDR</sequence>
<dbReference type="InterPro" id="IPR036908">
    <property type="entry name" value="RlpA-like_sf"/>
</dbReference>
<comment type="caution">
    <text evidence="8">The sequence shown here is derived from an EMBL/GenBank/DDBJ whole genome shotgun (WGS) entry which is preliminary data.</text>
</comment>
<keyword evidence="3 4" id="KW-0961">Cell wall biogenesis/degradation</keyword>
<dbReference type="NCBIfam" id="TIGR00413">
    <property type="entry name" value="rlpA"/>
    <property type="match status" value="1"/>
</dbReference>
<feature type="region of interest" description="Disordered" evidence="6">
    <location>
        <begin position="10"/>
        <end position="84"/>
    </location>
</feature>
<dbReference type="SUPFAM" id="SSF110997">
    <property type="entry name" value="Sporulation related repeat"/>
    <property type="match status" value="1"/>
</dbReference>
<reference evidence="8 9" key="1">
    <citation type="submission" date="2017-08" db="EMBL/GenBank/DDBJ databases">
        <title>Infants hospitalized years apart are colonized by the same room-sourced microbial strains.</title>
        <authorList>
            <person name="Brooks B."/>
            <person name="Olm M.R."/>
            <person name="Firek B.A."/>
            <person name="Baker R."/>
            <person name="Thomas B.C."/>
            <person name="Morowitz M.J."/>
            <person name="Banfield J.F."/>
        </authorList>
    </citation>
    <scope>NUCLEOTIDE SEQUENCE [LARGE SCALE GENOMIC DNA]</scope>
    <source>
        <strain evidence="8">S2_005_003_R2_42</strain>
    </source>
</reference>
<dbReference type="Pfam" id="PF03330">
    <property type="entry name" value="DPBB_1"/>
    <property type="match status" value="1"/>
</dbReference>
<dbReference type="EC" id="4.2.2.-" evidence="4"/>
<dbReference type="PROSITE" id="PS51724">
    <property type="entry name" value="SPOR"/>
    <property type="match status" value="1"/>
</dbReference>
<dbReference type="Gene3D" id="2.40.40.10">
    <property type="entry name" value="RlpA-like domain"/>
    <property type="match status" value="1"/>
</dbReference>
<dbReference type="PANTHER" id="PTHR34183">
    <property type="entry name" value="ENDOLYTIC PEPTIDOGLYCAN TRANSGLYCOSYLASE RLPA"/>
    <property type="match status" value="1"/>
</dbReference>
<dbReference type="InterPro" id="IPR007730">
    <property type="entry name" value="SPOR-like_dom"/>
</dbReference>
<dbReference type="GO" id="GO:0071555">
    <property type="term" value="P:cell wall organization"/>
    <property type="evidence" value="ECO:0007669"/>
    <property type="project" value="UniProtKB-KW"/>
</dbReference>
<evidence type="ECO:0000256" key="3">
    <source>
        <dbReference type="ARBA" id="ARBA00023316"/>
    </source>
</evidence>
<gene>
    <name evidence="4" type="primary">rlpA</name>
    <name evidence="8" type="ORF">DI564_04645</name>
</gene>
<dbReference type="SUPFAM" id="SSF50685">
    <property type="entry name" value="Barwin-like endoglucanases"/>
    <property type="match status" value="1"/>
</dbReference>
<dbReference type="EMBL" id="QFPO01000003">
    <property type="protein sequence ID" value="PZQ18810.1"/>
    <property type="molecule type" value="Genomic_DNA"/>
</dbReference>
<dbReference type="PANTHER" id="PTHR34183:SF1">
    <property type="entry name" value="ENDOLYTIC PEPTIDOGLYCAN TRANSGLYCOSYLASE RLPA"/>
    <property type="match status" value="1"/>
</dbReference>
<dbReference type="GO" id="GO:0008932">
    <property type="term" value="F:lytic endotransglycosylase activity"/>
    <property type="evidence" value="ECO:0007669"/>
    <property type="project" value="UniProtKB-UniRule"/>
</dbReference>
<dbReference type="InterPro" id="IPR036680">
    <property type="entry name" value="SPOR-like_sf"/>
</dbReference>
<dbReference type="InterPro" id="IPR034718">
    <property type="entry name" value="RlpA"/>
</dbReference>
<dbReference type="Gene3D" id="3.30.70.1070">
    <property type="entry name" value="Sporulation related repeat"/>
    <property type="match status" value="1"/>
</dbReference>
<name>A0A2W5MYK0_9GAMM</name>
<keyword evidence="1" id="KW-0732">Signal</keyword>
<dbReference type="GO" id="GO:0000270">
    <property type="term" value="P:peptidoglycan metabolic process"/>
    <property type="evidence" value="ECO:0007669"/>
    <property type="project" value="UniProtKB-UniRule"/>
</dbReference>
<dbReference type="FunFam" id="2.40.40.10:FF:000003">
    <property type="entry name" value="Endolytic peptidoglycan transglycosylase RlpA"/>
    <property type="match status" value="1"/>
</dbReference>
<dbReference type="AlphaFoldDB" id="A0A2W5MYK0"/>
<dbReference type="HAMAP" id="MF_02071">
    <property type="entry name" value="RlpA"/>
    <property type="match status" value="1"/>
</dbReference>